<dbReference type="RefSeq" id="WP_207300388.1">
    <property type="nucleotide sequence ID" value="NZ_CP071444.1"/>
</dbReference>
<feature type="binding site" evidence="7">
    <location>
        <position position="96"/>
    </location>
    <ligand>
        <name>[2Fe-2S] cluster</name>
        <dbReference type="ChEBI" id="CHEBI:190135"/>
    </ligand>
</feature>
<keyword evidence="9" id="KW-1185">Reference proteome</keyword>
<dbReference type="InterPro" id="IPR036249">
    <property type="entry name" value="Thioredoxin-like_sf"/>
</dbReference>
<evidence type="ECO:0000256" key="3">
    <source>
        <dbReference type="ARBA" id="ARBA00022723"/>
    </source>
</evidence>
<dbReference type="SUPFAM" id="SSF52833">
    <property type="entry name" value="Thioredoxin-like"/>
    <property type="match status" value="1"/>
</dbReference>
<feature type="binding site" evidence="7">
    <location>
        <position position="136"/>
    </location>
    <ligand>
        <name>[2Fe-2S] cluster</name>
        <dbReference type="ChEBI" id="CHEBI:190135"/>
    </ligand>
</feature>
<comment type="cofactor">
    <cofactor evidence="6">
        <name>[2Fe-2S] cluster</name>
        <dbReference type="ChEBI" id="CHEBI:190135"/>
    </cofactor>
</comment>
<dbReference type="InterPro" id="IPR041921">
    <property type="entry name" value="NuoE_N"/>
</dbReference>
<dbReference type="PANTHER" id="PTHR43342:SF2">
    <property type="entry name" value="POTENTIAL NAD-REDUCING HYDROGENASE SUBUNIT"/>
    <property type="match status" value="1"/>
</dbReference>
<dbReference type="CDD" id="cd03064">
    <property type="entry name" value="TRX_Fd_NuoE"/>
    <property type="match status" value="1"/>
</dbReference>
<keyword evidence="3 7" id="KW-0479">Metal-binding</keyword>
<feature type="binding site" evidence="7">
    <location>
        <position position="91"/>
    </location>
    <ligand>
        <name>[2Fe-2S] cluster</name>
        <dbReference type="ChEBI" id="CHEBI:190135"/>
    </ligand>
</feature>
<comment type="similarity">
    <text evidence="1">Belongs to the complex I 24 kDa subunit family.</text>
</comment>
<evidence type="ECO:0000256" key="4">
    <source>
        <dbReference type="ARBA" id="ARBA00023004"/>
    </source>
</evidence>
<organism evidence="8 9">
    <name type="scientific">Alkalibacter rhizosphaerae</name>
    <dbReference type="NCBI Taxonomy" id="2815577"/>
    <lineage>
        <taxon>Bacteria</taxon>
        <taxon>Bacillati</taxon>
        <taxon>Bacillota</taxon>
        <taxon>Clostridia</taxon>
        <taxon>Eubacteriales</taxon>
        <taxon>Eubacteriaceae</taxon>
        <taxon>Alkalibacter</taxon>
    </lineage>
</organism>
<dbReference type="GO" id="GO:0016491">
    <property type="term" value="F:oxidoreductase activity"/>
    <property type="evidence" value="ECO:0007669"/>
    <property type="project" value="InterPro"/>
</dbReference>
<dbReference type="Gene3D" id="1.10.10.1590">
    <property type="entry name" value="NADH-quinone oxidoreductase subunit E"/>
    <property type="match status" value="1"/>
</dbReference>
<evidence type="ECO:0000256" key="6">
    <source>
        <dbReference type="ARBA" id="ARBA00034078"/>
    </source>
</evidence>
<evidence type="ECO:0000256" key="2">
    <source>
        <dbReference type="ARBA" id="ARBA00022714"/>
    </source>
</evidence>
<name>A0A974XFT0_9FIRM</name>
<accession>A0A974XFT0</accession>
<evidence type="ECO:0000313" key="8">
    <source>
        <dbReference type="EMBL" id="QSX09047.1"/>
    </source>
</evidence>
<dbReference type="AlphaFoldDB" id="A0A974XFT0"/>
<dbReference type="KEGG" id="alka:J0B03_02975"/>
<evidence type="ECO:0000256" key="7">
    <source>
        <dbReference type="PIRSR" id="PIRSR000216-1"/>
    </source>
</evidence>
<evidence type="ECO:0000256" key="5">
    <source>
        <dbReference type="ARBA" id="ARBA00023014"/>
    </source>
</evidence>
<gene>
    <name evidence="8" type="ORF">J0B03_02975</name>
</gene>
<dbReference type="GO" id="GO:0051537">
    <property type="term" value="F:2 iron, 2 sulfur cluster binding"/>
    <property type="evidence" value="ECO:0007669"/>
    <property type="project" value="UniProtKB-KW"/>
</dbReference>
<evidence type="ECO:0000256" key="1">
    <source>
        <dbReference type="ARBA" id="ARBA00010643"/>
    </source>
</evidence>
<dbReference type="Gene3D" id="3.40.30.10">
    <property type="entry name" value="Glutaredoxin"/>
    <property type="match status" value="1"/>
</dbReference>
<comment type="cofactor">
    <cofactor evidence="7">
        <name>[2Fe-2S] cluster</name>
        <dbReference type="ChEBI" id="CHEBI:190135"/>
    </cofactor>
    <text evidence="7">Binds 1 [2Fe-2S] cluster.</text>
</comment>
<dbReference type="GO" id="GO:0046872">
    <property type="term" value="F:metal ion binding"/>
    <property type="evidence" value="ECO:0007669"/>
    <property type="project" value="UniProtKB-KW"/>
</dbReference>
<keyword evidence="5 7" id="KW-0411">Iron-sulfur</keyword>
<dbReference type="PIRSF" id="PIRSF000216">
    <property type="entry name" value="NADH_DH_24kDa"/>
    <property type="match status" value="1"/>
</dbReference>
<keyword evidence="2 7" id="KW-0001">2Fe-2S</keyword>
<dbReference type="InterPro" id="IPR002023">
    <property type="entry name" value="NuoE-like"/>
</dbReference>
<sequence>MSQAVLCEEKVKSPEAQYDLLTEVMDRYNRNEKNLIQILHYAQSIFGFLSSDTQRFIAEKMDLPLSRVSGVVSFYSFFSTMPKGRHTISICLGTACYVRGGKKIIEKLNELLGIDVGETTLDRRFSMEIKRCIGACGLAPAISIDNNVHKRVNPNRIKNILELYE</sequence>
<dbReference type="Proteomes" id="UP000663499">
    <property type="component" value="Chromosome"/>
</dbReference>
<reference evidence="8" key="1">
    <citation type="submission" date="2021-03" db="EMBL/GenBank/DDBJ databases">
        <title>Alkalibacter marinus sp. nov., isolated from tidal flat sediment.</title>
        <authorList>
            <person name="Namirimu T."/>
            <person name="Yang J.-A."/>
            <person name="Yang S.-H."/>
            <person name="Kim Y.-J."/>
            <person name="Kwon K.K."/>
        </authorList>
    </citation>
    <scope>NUCLEOTIDE SEQUENCE</scope>
    <source>
        <strain evidence="8">ES005</strain>
    </source>
</reference>
<evidence type="ECO:0000313" key="9">
    <source>
        <dbReference type="Proteomes" id="UP000663499"/>
    </source>
</evidence>
<keyword evidence="4 7" id="KW-0408">Iron</keyword>
<dbReference type="PANTHER" id="PTHR43342">
    <property type="entry name" value="NADH-QUINONE OXIDOREDUCTASE, E SUBUNIT"/>
    <property type="match status" value="1"/>
</dbReference>
<protein>
    <submittedName>
        <fullName evidence="8">NAD(P)H-dependent oxidoreductase subunit E</fullName>
    </submittedName>
</protein>
<dbReference type="InterPro" id="IPR028431">
    <property type="entry name" value="NADP_DH_HndA-like"/>
</dbReference>
<dbReference type="EMBL" id="CP071444">
    <property type="protein sequence ID" value="QSX09047.1"/>
    <property type="molecule type" value="Genomic_DNA"/>
</dbReference>
<proteinExistence type="inferred from homology"/>
<dbReference type="InterPro" id="IPR042128">
    <property type="entry name" value="NuoE_dom"/>
</dbReference>
<feature type="binding site" evidence="7">
    <location>
        <position position="132"/>
    </location>
    <ligand>
        <name>[2Fe-2S] cluster</name>
        <dbReference type="ChEBI" id="CHEBI:190135"/>
    </ligand>
</feature>
<dbReference type="Pfam" id="PF01257">
    <property type="entry name" value="2Fe-2S_thioredx"/>
    <property type="match status" value="1"/>
</dbReference>